<gene>
    <name evidence="2" type="ORF">GCM10009727_12120</name>
</gene>
<evidence type="ECO:0000313" key="3">
    <source>
        <dbReference type="Proteomes" id="UP001501020"/>
    </source>
</evidence>
<dbReference type="Proteomes" id="UP001501020">
    <property type="component" value="Unassembled WGS sequence"/>
</dbReference>
<sequence length="86" mass="9319">MAGLGTSELLIILDGLHDDDPAEPQTSSPSSDAREQAARLREEATRLERQAGPQPLTGPQPTLPPARPRRATVQPTERRDTDPARS</sequence>
<protein>
    <submittedName>
        <fullName evidence="2">Uncharacterized protein</fullName>
    </submittedName>
</protein>
<organism evidence="2 3">
    <name type="scientific">Actinomadura napierensis</name>
    <dbReference type="NCBI Taxonomy" id="267854"/>
    <lineage>
        <taxon>Bacteria</taxon>
        <taxon>Bacillati</taxon>
        <taxon>Actinomycetota</taxon>
        <taxon>Actinomycetes</taxon>
        <taxon>Streptosporangiales</taxon>
        <taxon>Thermomonosporaceae</taxon>
        <taxon>Actinomadura</taxon>
    </lineage>
</organism>
<feature type="region of interest" description="Disordered" evidence="1">
    <location>
        <begin position="1"/>
        <end position="86"/>
    </location>
</feature>
<keyword evidence="3" id="KW-1185">Reference proteome</keyword>
<feature type="compositionally biased region" description="Basic and acidic residues" evidence="1">
    <location>
        <begin position="76"/>
        <end position="86"/>
    </location>
</feature>
<feature type="compositionally biased region" description="Pro residues" evidence="1">
    <location>
        <begin position="56"/>
        <end position="66"/>
    </location>
</feature>
<accession>A0ABP5JYL1</accession>
<comment type="caution">
    <text evidence="2">The sequence shown here is derived from an EMBL/GenBank/DDBJ whole genome shotgun (WGS) entry which is preliminary data.</text>
</comment>
<evidence type="ECO:0000256" key="1">
    <source>
        <dbReference type="SAM" id="MobiDB-lite"/>
    </source>
</evidence>
<feature type="compositionally biased region" description="Basic and acidic residues" evidence="1">
    <location>
        <begin position="32"/>
        <end position="49"/>
    </location>
</feature>
<name>A0ABP5JYL1_9ACTN</name>
<reference evidence="3" key="1">
    <citation type="journal article" date="2019" name="Int. J. Syst. Evol. Microbiol.">
        <title>The Global Catalogue of Microorganisms (GCM) 10K type strain sequencing project: providing services to taxonomists for standard genome sequencing and annotation.</title>
        <authorList>
            <consortium name="The Broad Institute Genomics Platform"/>
            <consortium name="The Broad Institute Genome Sequencing Center for Infectious Disease"/>
            <person name="Wu L."/>
            <person name="Ma J."/>
        </authorList>
    </citation>
    <scope>NUCLEOTIDE SEQUENCE [LARGE SCALE GENOMIC DNA]</scope>
    <source>
        <strain evidence="3">JCM 13850</strain>
    </source>
</reference>
<proteinExistence type="predicted"/>
<evidence type="ECO:0000313" key="2">
    <source>
        <dbReference type="EMBL" id="GAA2124538.1"/>
    </source>
</evidence>
<dbReference type="EMBL" id="BAAAMR010000007">
    <property type="protein sequence ID" value="GAA2124538.1"/>
    <property type="molecule type" value="Genomic_DNA"/>
</dbReference>